<keyword evidence="4" id="KW-1185">Reference proteome</keyword>
<dbReference type="PROSITE" id="PS50919">
    <property type="entry name" value="MIR"/>
    <property type="match status" value="1"/>
</dbReference>
<comment type="caution">
    <text evidence="3">The sequence shown here is derived from an EMBL/GenBank/DDBJ whole genome shotgun (WGS) entry which is preliminary data.</text>
</comment>
<proteinExistence type="predicted"/>
<dbReference type="SUPFAM" id="SSF82109">
    <property type="entry name" value="MIR domain"/>
    <property type="match status" value="1"/>
</dbReference>
<evidence type="ECO:0000313" key="4">
    <source>
        <dbReference type="Proteomes" id="UP000234323"/>
    </source>
</evidence>
<evidence type="ECO:0000256" key="1">
    <source>
        <dbReference type="ARBA" id="ARBA00022737"/>
    </source>
</evidence>
<dbReference type="InterPro" id="IPR036300">
    <property type="entry name" value="MIR_dom_sf"/>
</dbReference>
<dbReference type="AlphaFoldDB" id="A0A2I1HCW3"/>
<feature type="non-terminal residue" evidence="3">
    <location>
        <position position="355"/>
    </location>
</feature>
<dbReference type="Proteomes" id="UP000234323">
    <property type="component" value="Unassembled WGS sequence"/>
</dbReference>
<dbReference type="VEuPathDB" id="FungiDB:RhiirFUN_012167"/>
<dbReference type="Gene3D" id="2.80.10.50">
    <property type="match status" value="1"/>
</dbReference>
<protein>
    <recommendedName>
        <fullName evidence="2">MIR domain-containing protein</fullName>
    </recommendedName>
</protein>
<accession>A0A2I1HCW3</accession>
<dbReference type="CDD" id="cd23263">
    <property type="entry name" value="beta-trefoil_MIR"/>
    <property type="match status" value="1"/>
</dbReference>
<name>A0A2I1HCW3_9GLOM</name>
<sequence length="355" mass="41523">MNIPQYNGTVHPDEWVKQVQTICIKNNIRPEKDILKLCKLNIDASITVPGECKNLNDLIKALKAHPTFSIYKDGIKRKLDQMKFEGGEGGDTTAFLAEFRSHCDKAEIDNPQEIKNRLLRTYSSNEFFKNEFSKRVTGVTSIDEIYKLYSEVISDSSKAIKYGPEFLIAIKHLATGKYLSSREINYQTGSKRQVVFCGEKILNENCWWYLSCENQSHKDEFQKNKVLYDDVVYLTHKKTGTTLSLSDFYRSPKTSYAEVHCFQFAWTNLKFIKNDQTNQENKTPYLKARDRVYLRTETDYMLRSQDVTFEIEDDNEHKNDKNDKNDTKPLIFQEVVGHKEKVGRDDEWLIEKRRL</sequence>
<feature type="domain" description="MIR" evidence="2">
    <location>
        <begin position="157"/>
        <end position="213"/>
    </location>
</feature>
<reference evidence="3 4" key="1">
    <citation type="submission" date="2015-10" db="EMBL/GenBank/DDBJ databases">
        <title>Genome analyses suggest a sexual origin of heterokaryosis in a supposedly ancient asexual fungus.</title>
        <authorList>
            <person name="Ropars J."/>
            <person name="Sedzielewska K."/>
            <person name="Noel J."/>
            <person name="Charron P."/>
            <person name="Farinelli L."/>
            <person name="Marton T."/>
            <person name="Kruger M."/>
            <person name="Pelin A."/>
            <person name="Brachmann A."/>
            <person name="Corradi N."/>
        </authorList>
    </citation>
    <scope>NUCLEOTIDE SEQUENCE [LARGE SCALE GENOMIC DNA]</scope>
    <source>
        <strain evidence="3 4">A4</strain>
    </source>
</reference>
<organism evidence="3 4">
    <name type="scientific">Rhizophagus irregularis</name>
    <dbReference type="NCBI Taxonomy" id="588596"/>
    <lineage>
        <taxon>Eukaryota</taxon>
        <taxon>Fungi</taxon>
        <taxon>Fungi incertae sedis</taxon>
        <taxon>Mucoromycota</taxon>
        <taxon>Glomeromycotina</taxon>
        <taxon>Glomeromycetes</taxon>
        <taxon>Glomerales</taxon>
        <taxon>Glomeraceae</taxon>
        <taxon>Rhizophagus</taxon>
    </lineage>
</organism>
<dbReference type="EMBL" id="LLXI01002276">
    <property type="protein sequence ID" value="PKY56708.1"/>
    <property type="molecule type" value="Genomic_DNA"/>
</dbReference>
<dbReference type="InterPro" id="IPR016093">
    <property type="entry name" value="MIR_motif"/>
</dbReference>
<evidence type="ECO:0000259" key="2">
    <source>
        <dbReference type="PROSITE" id="PS50919"/>
    </source>
</evidence>
<dbReference type="VEuPathDB" id="FungiDB:FUN_014987"/>
<keyword evidence="1" id="KW-0677">Repeat</keyword>
<evidence type="ECO:0000313" key="3">
    <source>
        <dbReference type="EMBL" id="PKY56708.1"/>
    </source>
</evidence>
<dbReference type="VEuPathDB" id="FungiDB:RhiirA1_529231"/>
<gene>
    <name evidence="3" type="ORF">RhiirA4_411335</name>
</gene>